<protein>
    <submittedName>
        <fullName evidence="13">Chemotaxis protein</fullName>
    </submittedName>
</protein>
<dbReference type="InterPro" id="IPR000700">
    <property type="entry name" value="PAS-assoc_C"/>
</dbReference>
<dbReference type="EMBL" id="LKEF01000011">
    <property type="protein sequence ID" value="KTB67409.1"/>
    <property type="molecule type" value="Genomic_DNA"/>
</dbReference>
<proteinExistence type="inferred from homology"/>
<keyword evidence="2" id="KW-1003">Cell membrane</keyword>
<comment type="subcellular location">
    <subcellularLocation>
        <location evidence="1">Cell membrane</location>
    </subcellularLocation>
</comment>
<dbReference type="SUPFAM" id="SSF55785">
    <property type="entry name" value="PYP-like sensor domain (PAS domain)"/>
    <property type="match status" value="2"/>
</dbReference>
<evidence type="ECO:0000256" key="9">
    <source>
        <dbReference type="PROSITE-ProRule" id="PRU00284"/>
    </source>
</evidence>
<feature type="domain" description="PAC" evidence="12">
    <location>
        <begin position="301"/>
        <end position="353"/>
    </location>
</feature>
<dbReference type="GO" id="GO:0007165">
    <property type="term" value="P:signal transduction"/>
    <property type="evidence" value="ECO:0007669"/>
    <property type="project" value="UniProtKB-KW"/>
</dbReference>
<evidence type="ECO:0000256" key="6">
    <source>
        <dbReference type="ARBA" id="ARBA00023136"/>
    </source>
</evidence>
<keyword evidence="5" id="KW-1133">Transmembrane helix</keyword>
<comment type="caution">
    <text evidence="13">The sequence shown here is derived from an EMBL/GenBank/DDBJ whole genome shotgun (WGS) entry which is preliminary data.</text>
</comment>
<dbReference type="PROSITE" id="PS50111">
    <property type="entry name" value="CHEMOTAXIS_TRANSDUC_2"/>
    <property type="match status" value="1"/>
</dbReference>
<sequence>MLFFSRTTRWALTLLADRLDQPDQASPPLSSNNRLLRRILASVEQLLQERRALKAQARALTLDVNQLEERLARNDTLLRQWAARWALVTLGAGELFWELELDGTVAPAPECVMTWTGSESNLAQAIDQLGSWSKQLHPDDRQAHLAALARHLADRSGRTPLALDVRMKPAADGDYRWYTISGVARRDAQGVALAIAGTVRDIHEQYLHNEALELAATRFDISREMLHDGLWDIEIVAGDPANPKNTIWWSSQMRRLLGCNTIEEFPDTLESWTSRLHPDDSARAIGAFVAHVDDRSGKTPFDVDYRLKHKNGTYRWFRGRGQTRRAQDGSPQRVVGAITDIHAHHEESTLREAQAQQHRVMQETLTKLTQIVATIQGIASQTNLLALNAAIEAARAGEAGRGFAVVADEVRKLATRTSQATQQAAEMMDN</sequence>
<dbReference type="PRINTS" id="PR00260">
    <property type="entry name" value="CHEMTRNSDUCR"/>
</dbReference>
<dbReference type="GO" id="GO:0005886">
    <property type="term" value="C:plasma membrane"/>
    <property type="evidence" value="ECO:0007669"/>
    <property type="project" value="UniProtKB-SubCell"/>
</dbReference>
<dbReference type="GO" id="GO:0004888">
    <property type="term" value="F:transmembrane signaling receptor activity"/>
    <property type="evidence" value="ECO:0007669"/>
    <property type="project" value="InterPro"/>
</dbReference>
<dbReference type="PROSITE" id="PS50113">
    <property type="entry name" value="PAC"/>
    <property type="match status" value="2"/>
</dbReference>
<dbReference type="InterPro" id="IPR000014">
    <property type="entry name" value="PAS"/>
</dbReference>
<comment type="similarity">
    <text evidence="8">Belongs to the methyl-accepting chemotaxis (MCP) protein family.</text>
</comment>
<dbReference type="InterPro" id="IPR013655">
    <property type="entry name" value="PAS_fold_3"/>
</dbReference>
<keyword evidence="3" id="KW-0488">Methylation</keyword>
<dbReference type="PANTHER" id="PTHR32089">
    <property type="entry name" value="METHYL-ACCEPTING CHEMOTAXIS PROTEIN MCPB"/>
    <property type="match status" value="1"/>
</dbReference>
<dbReference type="Gene3D" id="6.10.250.3200">
    <property type="match status" value="1"/>
</dbReference>
<dbReference type="Pfam" id="PF00015">
    <property type="entry name" value="MCPsignal"/>
    <property type="match status" value="1"/>
</dbReference>
<reference evidence="13 14" key="1">
    <citation type="submission" date="2015-09" db="EMBL/GenBank/DDBJ databases">
        <title>Genome sequence of ICMP 11288.</title>
        <authorList>
            <person name="Visnovsky S."/>
            <person name="Lu A."/>
            <person name="Panda P."/>
            <person name="Pitman A."/>
        </authorList>
    </citation>
    <scope>NUCLEOTIDE SEQUENCE [LARGE SCALE GENOMIC DNA]</scope>
    <source>
        <strain evidence="13 14">ICMP 11288</strain>
    </source>
</reference>
<keyword evidence="7 9" id="KW-0807">Transducer</keyword>
<dbReference type="Gene3D" id="3.30.450.20">
    <property type="entry name" value="PAS domain"/>
    <property type="match status" value="2"/>
</dbReference>
<dbReference type="InterPro" id="IPR004089">
    <property type="entry name" value="MCPsignal_dom"/>
</dbReference>
<keyword evidence="4" id="KW-0812">Transmembrane</keyword>
<keyword evidence="6" id="KW-0472">Membrane</keyword>
<dbReference type="Proteomes" id="UP000054197">
    <property type="component" value="Unassembled WGS sequence"/>
</dbReference>
<feature type="domain" description="PAC" evidence="12">
    <location>
        <begin position="161"/>
        <end position="214"/>
    </location>
</feature>
<gene>
    <name evidence="13" type="ORF">AO063_22150</name>
</gene>
<dbReference type="PANTHER" id="PTHR32089:SF112">
    <property type="entry name" value="LYSOZYME-LIKE PROTEIN-RELATED"/>
    <property type="match status" value="1"/>
</dbReference>
<evidence type="ECO:0000256" key="8">
    <source>
        <dbReference type="ARBA" id="ARBA00029447"/>
    </source>
</evidence>
<evidence type="ECO:0000256" key="4">
    <source>
        <dbReference type="ARBA" id="ARBA00022692"/>
    </source>
</evidence>
<dbReference type="AlphaFoldDB" id="A0A0W0I3F3"/>
<dbReference type="InterPro" id="IPR001610">
    <property type="entry name" value="PAC"/>
</dbReference>
<accession>A0A0W0I3F3</accession>
<evidence type="ECO:0000259" key="11">
    <source>
        <dbReference type="PROSITE" id="PS50111"/>
    </source>
</evidence>
<evidence type="ECO:0000259" key="12">
    <source>
        <dbReference type="PROSITE" id="PS50113"/>
    </source>
</evidence>
<evidence type="ECO:0000256" key="10">
    <source>
        <dbReference type="SAM" id="Coils"/>
    </source>
</evidence>
<dbReference type="SUPFAM" id="SSF58104">
    <property type="entry name" value="Methyl-accepting chemotaxis protein (MCP) signaling domain"/>
    <property type="match status" value="1"/>
</dbReference>
<dbReference type="GO" id="GO:0006935">
    <property type="term" value="P:chemotaxis"/>
    <property type="evidence" value="ECO:0007669"/>
    <property type="project" value="InterPro"/>
</dbReference>
<evidence type="ECO:0000256" key="5">
    <source>
        <dbReference type="ARBA" id="ARBA00022989"/>
    </source>
</evidence>
<keyword evidence="10" id="KW-0175">Coiled coil</keyword>
<organism evidence="13 14">
    <name type="scientific">Pseudomonas fluorescens ICMP 11288</name>
    <dbReference type="NCBI Taxonomy" id="1198309"/>
    <lineage>
        <taxon>Bacteria</taxon>
        <taxon>Pseudomonadati</taxon>
        <taxon>Pseudomonadota</taxon>
        <taxon>Gammaproteobacteria</taxon>
        <taxon>Pseudomonadales</taxon>
        <taxon>Pseudomonadaceae</taxon>
        <taxon>Pseudomonas</taxon>
    </lineage>
</organism>
<evidence type="ECO:0000256" key="2">
    <source>
        <dbReference type="ARBA" id="ARBA00022475"/>
    </source>
</evidence>
<evidence type="ECO:0000313" key="13">
    <source>
        <dbReference type="EMBL" id="KTB67409.1"/>
    </source>
</evidence>
<dbReference type="Pfam" id="PF08447">
    <property type="entry name" value="PAS_3"/>
    <property type="match status" value="2"/>
</dbReference>
<evidence type="ECO:0000256" key="3">
    <source>
        <dbReference type="ARBA" id="ARBA00022481"/>
    </source>
</evidence>
<feature type="domain" description="Methyl-accepting transducer" evidence="11">
    <location>
        <begin position="361"/>
        <end position="430"/>
    </location>
</feature>
<name>A0A0W0I3F3_PSEFL</name>
<evidence type="ECO:0000256" key="1">
    <source>
        <dbReference type="ARBA" id="ARBA00004236"/>
    </source>
</evidence>
<dbReference type="CDD" id="cd00130">
    <property type="entry name" value="PAS"/>
    <property type="match status" value="2"/>
</dbReference>
<dbReference type="SMART" id="SM00086">
    <property type="entry name" value="PAC"/>
    <property type="match status" value="2"/>
</dbReference>
<dbReference type="InterPro" id="IPR004090">
    <property type="entry name" value="Chemotax_Me-accpt_rcpt"/>
</dbReference>
<dbReference type="InterPro" id="IPR035965">
    <property type="entry name" value="PAS-like_dom_sf"/>
</dbReference>
<evidence type="ECO:0000256" key="7">
    <source>
        <dbReference type="ARBA" id="ARBA00023224"/>
    </source>
</evidence>
<feature type="coiled-coil region" evidence="10">
    <location>
        <begin position="36"/>
        <end position="70"/>
    </location>
</feature>
<evidence type="ECO:0000313" key="14">
    <source>
        <dbReference type="Proteomes" id="UP000054197"/>
    </source>
</evidence>